<organism evidence="3 4">
    <name type="scientific">Undibacterium amnicola</name>
    <dbReference type="NCBI Taxonomy" id="1834038"/>
    <lineage>
        <taxon>Bacteria</taxon>
        <taxon>Pseudomonadati</taxon>
        <taxon>Pseudomonadota</taxon>
        <taxon>Betaproteobacteria</taxon>
        <taxon>Burkholderiales</taxon>
        <taxon>Oxalobacteraceae</taxon>
        <taxon>Undibacterium</taxon>
    </lineage>
</organism>
<evidence type="ECO:0000259" key="2">
    <source>
        <dbReference type="Pfam" id="PF17101"/>
    </source>
</evidence>
<proteinExistence type="predicted"/>
<dbReference type="PANTHER" id="PTHR24045:SF0">
    <property type="entry name" value="N-ACETYLGLUCOSAMINE-1-PHOSPHOTRANSFERASE SUBUNITS ALPHA_BETA"/>
    <property type="match status" value="1"/>
</dbReference>
<dbReference type="Proteomes" id="UP000643610">
    <property type="component" value="Unassembled WGS sequence"/>
</dbReference>
<sequence length="171" mass="19344">MNQSKDTIDIVYLWVDGADPLWRRKRQHALSHSNDLARKKLARYGDVAGRYRDNQELRFNLRALEKFFPDHGHIYPGRVDIIFEQCVLGKTQDGKAHLAAAAGRPSKRCNAVHRAFCQEPFGNGRNGHMALLQVAYSARTAARLDGEVRVSSSMLLADATKHLCKDAFLQR</sequence>
<dbReference type="PANTHER" id="PTHR24045">
    <property type="match status" value="1"/>
</dbReference>
<keyword evidence="4" id="KW-1185">Reference proteome</keyword>
<evidence type="ECO:0000256" key="1">
    <source>
        <dbReference type="ARBA" id="ARBA00022679"/>
    </source>
</evidence>
<dbReference type="EMBL" id="JACOFU010000009">
    <property type="protein sequence ID" value="MBC3833329.1"/>
    <property type="molecule type" value="Genomic_DNA"/>
</dbReference>
<dbReference type="Pfam" id="PF17101">
    <property type="entry name" value="Stealth_CR1"/>
    <property type="match status" value="1"/>
</dbReference>
<reference evidence="3 4" key="1">
    <citation type="submission" date="2020-08" db="EMBL/GenBank/DDBJ databases">
        <title>Novel species isolated from subtropical streams in China.</title>
        <authorList>
            <person name="Lu H."/>
        </authorList>
    </citation>
    <scope>NUCLEOTIDE SEQUENCE [LARGE SCALE GENOMIC DNA]</scope>
    <source>
        <strain evidence="3 4">KCTC 52442</strain>
    </source>
</reference>
<accession>A0ABR6XV35</accession>
<gene>
    <name evidence="3" type="ORF">H8K33_17595</name>
</gene>
<evidence type="ECO:0000313" key="3">
    <source>
        <dbReference type="EMBL" id="MBC3833329.1"/>
    </source>
</evidence>
<name>A0ABR6XV35_9BURK</name>
<keyword evidence="1" id="KW-0808">Transferase</keyword>
<dbReference type="InterPro" id="IPR031358">
    <property type="entry name" value="Stealth_CR1"/>
</dbReference>
<dbReference type="RefSeq" id="WP_186892377.1">
    <property type="nucleotide sequence ID" value="NZ_JACOFU010000009.1"/>
</dbReference>
<comment type="caution">
    <text evidence="3">The sequence shown here is derived from an EMBL/GenBank/DDBJ whole genome shotgun (WGS) entry which is preliminary data.</text>
</comment>
<dbReference type="InterPro" id="IPR047141">
    <property type="entry name" value="Stealth"/>
</dbReference>
<protein>
    <submittedName>
        <fullName evidence="3">Stealth CR1 domain-containing protein</fullName>
    </submittedName>
</protein>
<feature type="domain" description="Stealth protein CR1 conserved region 1" evidence="2">
    <location>
        <begin position="8"/>
        <end position="28"/>
    </location>
</feature>
<evidence type="ECO:0000313" key="4">
    <source>
        <dbReference type="Proteomes" id="UP000643610"/>
    </source>
</evidence>